<name>A0A166KJR5_NODSP</name>
<comment type="caution">
    <text evidence="1">The sequence shown here is derived from an EMBL/GenBank/DDBJ whole genome shotgun (WGS) entry which is preliminary data.</text>
</comment>
<evidence type="ECO:0008006" key="3">
    <source>
        <dbReference type="Google" id="ProtNLM"/>
    </source>
</evidence>
<evidence type="ECO:0000313" key="2">
    <source>
        <dbReference type="Proteomes" id="UP000076555"/>
    </source>
</evidence>
<proteinExistence type="predicted"/>
<accession>A0A166KJR5</accession>
<evidence type="ECO:0000313" key="1">
    <source>
        <dbReference type="EMBL" id="KZL51227.1"/>
    </source>
</evidence>
<dbReference type="Proteomes" id="UP000076555">
    <property type="component" value="Unassembled WGS sequence"/>
</dbReference>
<dbReference type="OrthoDB" id="9957215at2"/>
<gene>
    <name evidence="1" type="ORF">A2T98_03275</name>
</gene>
<protein>
    <recommendedName>
        <fullName evidence="3">CopG family transcriptional regulator</fullName>
    </recommendedName>
</protein>
<sequence length="65" mass="7509">MNSRKFRVNLSERDSDYLKEIAKKMNTTESEVIRKGLQLMALYTQDGNAEFVIKNETGDQKVVIL</sequence>
<dbReference type="EMBL" id="LWAJ01000033">
    <property type="protein sequence ID" value="KZL51227.1"/>
    <property type="molecule type" value="Genomic_DNA"/>
</dbReference>
<dbReference type="AlphaFoldDB" id="A0A166KJR5"/>
<organism evidence="1 2">
    <name type="scientific">Nodularia spumigena CENA596</name>
    <dbReference type="NCBI Taxonomy" id="1819295"/>
    <lineage>
        <taxon>Bacteria</taxon>
        <taxon>Bacillati</taxon>
        <taxon>Cyanobacteriota</taxon>
        <taxon>Cyanophyceae</taxon>
        <taxon>Nostocales</taxon>
        <taxon>Nodulariaceae</taxon>
        <taxon>Nodularia</taxon>
    </lineage>
</organism>
<reference evidence="1 2" key="1">
    <citation type="submission" date="2016-04" db="EMBL/GenBank/DDBJ databases">
        <title>Draft Genome Assembly of the Bloom-forming Cyanobacterium Nodularia spumigena Strain CENA596 in Shrimp Production Ponds.</title>
        <authorList>
            <person name="Popin R.V."/>
            <person name="Rigonato J."/>
            <person name="Abreu V.A."/>
            <person name="Andreote A.P."/>
            <person name="Silveira S.B."/>
            <person name="Odebrecht C."/>
            <person name="Fiore M.F."/>
        </authorList>
    </citation>
    <scope>NUCLEOTIDE SEQUENCE [LARGE SCALE GENOMIC DNA]</scope>
    <source>
        <strain evidence="1 2">CENA596</strain>
    </source>
</reference>